<accession>A0A6G0YB29</accession>
<sequence>MRMMILNQQSNFTEQDLHSFSEPTGYRLQKHIKSVVNMNRSLGTAGHLVRKRDCPAQNSTYGHISARRKKLQRSSFDKDIVLKRLMVPTDDETAVTQKVRQHVTKLNSDRSQTTRVEMSDIVNEPSMPPPTSPGLTGSAPNAYCHHVPSKATTRKPKRYGCIQYPWWSDDNIQTYVE</sequence>
<organism evidence="1 2">
    <name type="scientific">Aphis craccivora</name>
    <name type="common">Cowpea aphid</name>
    <dbReference type="NCBI Taxonomy" id="307492"/>
    <lineage>
        <taxon>Eukaryota</taxon>
        <taxon>Metazoa</taxon>
        <taxon>Ecdysozoa</taxon>
        <taxon>Arthropoda</taxon>
        <taxon>Hexapoda</taxon>
        <taxon>Insecta</taxon>
        <taxon>Pterygota</taxon>
        <taxon>Neoptera</taxon>
        <taxon>Paraneoptera</taxon>
        <taxon>Hemiptera</taxon>
        <taxon>Sternorrhyncha</taxon>
        <taxon>Aphidomorpha</taxon>
        <taxon>Aphidoidea</taxon>
        <taxon>Aphididae</taxon>
        <taxon>Aphidini</taxon>
        <taxon>Aphis</taxon>
        <taxon>Aphis</taxon>
    </lineage>
</organism>
<name>A0A6G0YB29_APHCR</name>
<proteinExistence type="predicted"/>
<gene>
    <name evidence="1" type="ORF">FWK35_00016147</name>
</gene>
<dbReference type="AlphaFoldDB" id="A0A6G0YB29"/>
<reference evidence="1 2" key="1">
    <citation type="submission" date="2019-08" db="EMBL/GenBank/DDBJ databases">
        <title>Whole genome of Aphis craccivora.</title>
        <authorList>
            <person name="Voronova N.V."/>
            <person name="Shulinski R.S."/>
            <person name="Bandarenka Y.V."/>
            <person name="Zhorov D.G."/>
            <person name="Warner D."/>
        </authorList>
    </citation>
    <scope>NUCLEOTIDE SEQUENCE [LARGE SCALE GENOMIC DNA]</scope>
    <source>
        <strain evidence="1">180601</strain>
        <tissue evidence="1">Whole Body</tissue>
    </source>
</reference>
<keyword evidence="2" id="KW-1185">Reference proteome</keyword>
<evidence type="ECO:0000313" key="1">
    <source>
        <dbReference type="EMBL" id="KAF0752334.1"/>
    </source>
</evidence>
<evidence type="ECO:0000313" key="2">
    <source>
        <dbReference type="Proteomes" id="UP000478052"/>
    </source>
</evidence>
<dbReference type="EMBL" id="VUJU01005089">
    <property type="protein sequence ID" value="KAF0752334.1"/>
    <property type="molecule type" value="Genomic_DNA"/>
</dbReference>
<protein>
    <submittedName>
        <fullName evidence="1">Uncharacterized protein</fullName>
    </submittedName>
</protein>
<comment type="caution">
    <text evidence="1">The sequence shown here is derived from an EMBL/GenBank/DDBJ whole genome shotgun (WGS) entry which is preliminary data.</text>
</comment>
<dbReference type="Proteomes" id="UP000478052">
    <property type="component" value="Unassembled WGS sequence"/>
</dbReference>